<dbReference type="Proteomes" id="UP000801428">
    <property type="component" value="Unassembled WGS sequence"/>
</dbReference>
<keyword evidence="2" id="KW-0732">Signal</keyword>
<gene>
    <name evidence="3" type="ORF">E8E13_006136</name>
</gene>
<evidence type="ECO:0000256" key="1">
    <source>
        <dbReference type="SAM" id="MobiDB-lite"/>
    </source>
</evidence>
<keyword evidence="4" id="KW-1185">Reference proteome</keyword>
<evidence type="ECO:0000313" key="4">
    <source>
        <dbReference type="Proteomes" id="UP000801428"/>
    </source>
</evidence>
<protein>
    <submittedName>
        <fullName evidence="3">Uncharacterized protein</fullName>
    </submittedName>
</protein>
<dbReference type="AlphaFoldDB" id="A0A9P4TC93"/>
<dbReference type="EMBL" id="SWKU01000016">
    <property type="protein sequence ID" value="KAF2999795.1"/>
    <property type="molecule type" value="Genomic_DNA"/>
</dbReference>
<proteinExistence type="predicted"/>
<organism evidence="3 4">
    <name type="scientific">Curvularia kusanoi</name>
    <name type="common">Cochliobolus kusanoi</name>
    <dbReference type="NCBI Taxonomy" id="90978"/>
    <lineage>
        <taxon>Eukaryota</taxon>
        <taxon>Fungi</taxon>
        <taxon>Dikarya</taxon>
        <taxon>Ascomycota</taxon>
        <taxon>Pezizomycotina</taxon>
        <taxon>Dothideomycetes</taxon>
        <taxon>Pleosporomycetidae</taxon>
        <taxon>Pleosporales</taxon>
        <taxon>Pleosporineae</taxon>
        <taxon>Pleosporaceae</taxon>
        <taxon>Curvularia</taxon>
    </lineage>
</organism>
<evidence type="ECO:0000313" key="3">
    <source>
        <dbReference type="EMBL" id="KAF2999795.1"/>
    </source>
</evidence>
<sequence length="321" mass="34065">MRAFTTVLAALLPCAALGQVSDSDGYIGYKLDIRDGGDPDSVVYETENTASNVSVLNPEPDVLLNASVHVGEIYVGVDNLTAKINLDAQVLSLLQFNAGVDLSIDKVSLTIQNVTAKVYLEARLGNLVTMVSDVLDSIDLNPVIAELGNGLGSIINDTAGLIGDVTDGITGGGSGSGSNSTSSGSGSSAVSKRSDDLMQFDIRNNILYSKNDFSGNTHTRRVLAQNGDIVEQKLNNYGSISNERVVGNYAKNMRFNGFNESVTFKGEEVREEEYVYEPFRGLFSIVGVFKDKTTGEVVGTQLLAEARGGGTANIGNEEKSK</sequence>
<comment type="caution">
    <text evidence="3">The sequence shown here is derived from an EMBL/GenBank/DDBJ whole genome shotgun (WGS) entry which is preliminary data.</text>
</comment>
<feature type="chain" id="PRO_5040151025" evidence="2">
    <location>
        <begin position="19"/>
        <end position="321"/>
    </location>
</feature>
<evidence type="ECO:0000256" key="2">
    <source>
        <dbReference type="SAM" id="SignalP"/>
    </source>
</evidence>
<reference evidence="3" key="1">
    <citation type="submission" date="2019-04" db="EMBL/GenBank/DDBJ databases">
        <title>Sequencing of skin fungus with MAO and IRED activity.</title>
        <authorList>
            <person name="Marsaioli A.J."/>
            <person name="Bonatto J.M.C."/>
            <person name="Reis Junior O."/>
        </authorList>
    </citation>
    <scope>NUCLEOTIDE SEQUENCE</scope>
    <source>
        <strain evidence="3">30M1</strain>
    </source>
</reference>
<name>A0A9P4TC93_CURKU</name>
<feature type="region of interest" description="Disordered" evidence="1">
    <location>
        <begin position="172"/>
        <end position="192"/>
    </location>
</feature>
<feature type="signal peptide" evidence="2">
    <location>
        <begin position="1"/>
        <end position="18"/>
    </location>
</feature>
<feature type="compositionally biased region" description="Low complexity" evidence="1">
    <location>
        <begin position="177"/>
        <end position="188"/>
    </location>
</feature>
<dbReference type="OrthoDB" id="4148174at2759"/>
<accession>A0A9P4TC93</accession>